<dbReference type="PROSITE" id="PS50046">
    <property type="entry name" value="PHYTOCHROME_2"/>
    <property type="match status" value="1"/>
</dbReference>
<feature type="domain" description="Histidine kinase" evidence="15">
    <location>
        <begin position="550"/>
        <end position="763"/>
    </location>
</feature>
<dbReference type="InterPro" id="IPR013515">
    <property type="entry name" value="Phytochrome_cen-reg"/>
</dbReference>
<dbReference type="InterPro" id="IPR029016">
    <property type="entry name" value="GAF-like_dom_sf"/>
</dbReference>
<dbReference type="SUPFAM" id="SSF55874">
    <property type="entry name" value="ATPase domain of HSP90 chaperone/DNA topoisomerase II/histidine kinase"/>
    <property type="match status" value="1"/>
</dbReference>
<dbReference type="Gene3D" id="3.30.450.20">
    <property type="entry name" value="PAS domain"/>
    <property type="match status" value="1"/>
</dbReference>
<evidence type="ECO:0000313" key="17">
    <source>
        <dbReference type="Proteomes" id="UP000613160"/>
    </source>
</evidence>
<dbReference type="SUPFAM" id="SSF47384">
    <property type="entry name" value="Homodimeric domain of signal transducing histidine kinase"/>
    <property type="match status" value="1"/>
</dbReference>
<dbReference type="InterPro" id="IPR005467">
    <property type="entry name" value="His_kinase_dom"/>
</dbReference>
<dbReference type="InterPro" id="IPR035965">
    <property type="entry name" value="PAS-like_dom_sf"/>
</dbReference>
<keyword evidence="7" id="KW-0808">Transferase</keyword>
<evidence type="ECO:0000256" key="6">
    <source>
        <dbReference type="ARBA" id="ARBA00022606"/>
    </source>
</evidence>
<dbReference type="PANTHER" id="PTHR43065">
    <property type="entry name" value="SENSOR HISTIDINE KINASE"/>
    <property type="match status" value="1"/>
</dbReference>
<sequence length="768" mass="83087">MHTGMPGAMLTSAVDLDACDREPIHIIGAIQPNGALIAADVARARIEFASENVDAYLGRSADQLLGLPLVALLGESQCAGLFARSLEPTQPDLLRPHFLSLAWPDGREAALECFCHVHDGRLILEFVHRQEGPAAVWEEDLVRQRIISDLIQPDTLTGLARIGAEIIRDVTGFDRVMIYRFAPDRHGEVIAESTVRADTFLGLHYPASDIPEPARRHFVLNVIRSIPDITAPPVPIRALATGAGQGRPLDLTFSKLRAVAPVHIEYLGNMGVGASCSISLIANGQLWGLVACHHYGPLHLSWSRLRFCELLGGTMSALLQSLENRIQLAHGIRAEKTAFAIERQARQGRPLRAVVTDEADALMEQGAAEGMMLRLGGQVVARGRVPERQVVPASLSAALFDGIATSNHLAGLSPHDASGSNGIAGAAMMELSDDGEDWLILFRQEFEHTITWAGKPGKRETVGSDGTLRLSPRGSFALWREERRGRSQPFTAIDAEFLRIVRRALFAMNSLDRERAAVAARSAAEAEEARLRLALMDAVRSRSMGELASALAHELNQPLFAVTNYVNACRQELKNHGVAVPGDVHALMDGAVAESSRAADLVRRLRNLIGQGEISVEPSDLNAVIRRGTDLALAASRRDPPTVVYQLLPDLPLLSVDPVQVAQVVLNLVRNSLAAMEDRADPVLTLSTRRFGRFVEVAVRDTGAGIDAALQDRLFEPFHPSTTSGMGIGLSLCRSIVEAHGGRIRVRPVTDGAEVSFTLKIADGETDG</sequence>
<organism evidence="16 17">
    <name type="scientific">Aureimonas glaciei</name>
    <dbReference type="NCBI Taxonomy" id="1776957"/>
    <lineage>
        <taxon>Bacteria</taxon>
        <taxon>Pseudomonadati</taxon>
        <taxon>Pseudomonadota</taxon>
        <taxon>Alphaproteobacteria</taxon>
        <taxon>Hyphomicrobiales</taxon>
        <taxon>Aurantimonadaceae</taxon>
        <taxon>Aureimonas</taxon>
    </lineage>
</organism>
<dbReference type="InterPro" id="IPR016132">
    <property type="entry name" value="Phyto_chromo_attachment"/>
</dbReference>
<dbReference type="AlphaFoldDB" id="A0A916XWH6"/>
<dbReference type="GO" id="GO:0000155">
    <property type="term" value="F:phosphorelay sensor kinase activity"/>
    <property type="evidence" value="ECO:0007669"/>
    <property type="project" value="InterPro"/>
</dbReference>
<keyword evidence="12" id="KW-0902">Two-component regulatory system</keyword>
<evidence type="ECO:0000256" key="10">
    <source>
        <dbReference type="ARBA" id="ARBA00022840"/>
    </source>
</evidence>
<keyword evidence="13" id="KW-0675">Receptor</keyword>
<dbReference type="EMBL" id="BMJJ01000004">
    <property type="protein sequence ID" value="GGD17110.1"/>
    <property type="molecule type" value="Genomic_DNA"/>
</dbReference>
<dbReference type="InterPro" id="IPR013654">
    <property type="entry name" value="PAS_2"/>
</dbReference>
<evidence type="ECO:0000256" key="13">
    <source>
        <dbReference type="ARBA" id="ARBA00023170"/>
    </source>
</evidence>
<dbReference type="Gene3D" id="1.10.287.130">
    <property type="match status" value="1"/>
</dbReference>
<dbReference type="InterPro" id="IPR036097">
    <property type="entry name" value="HisK_dim/P_sf"/>
</dbReference>
<keyword evidence="17" id="KW-1185">Reference proteome</keyword>
<dbReference type="Pfam" id="PF02518">
    <property type="entry name" value="HATPase_c"/>
    <property type="match status" value="1"/>
</dbReference>
<protein>
    <recommendedName>
        <fullName evidence="3">histidine kinase</fullName>
        <ecNumber evidence="3">2.7.13.3</ecNumber>
    </recommendedName>
</protein>
<dbReference type="Pfam" id="PF01590">
    <property type="entry name" value="GAF"/>
    <property type="match status" value="1"/>
</dbReference>
<dbReference type="Gene3D" id="3.30.450.40">
    <property type="match status" value="1"/>
</dbReference>
<dbReference type="Proteomes" id="UP000613160">
    <property type="component" value="Unassembled WGS sequence"/>
</dbReference>
<evidence type="ECO:0000256" key="12">
    <source>
        <dbReference type="ARBA" id="ARBA00023012"/>
    </source>
</evidence>
<dbReference type="Gene3D" id="3.30.450.270">
    <property type="match status" value="1"/>
</dbReference>
<dbReference type="Gene3D" id="3.30.565.10">
    <property type="entry name" value="Histidine kinase-like ATPase, C-terminal domain"/>
    <property type="match status" value="1"/>
</dbReference>
<dbReference type="CDD" id="cd00082">
    <property type="entry name" value="HisKA"/>
    <property type="match status" value="1"/>
</dbReference>
<comment type="similarity">
    <text evidence="2">In the N-terminal section; belongs to the phytochrome family.</text>
</comment>
<dbReference type="InterPro" id="IPR003594">
    <property type="entry name" value="HATPase_dom"/>
</dbReference>
<dbReference type="GO" id="GO:0005524">
    <property type="term" value="F:ATP binding"/>
    <property type="evidence" value="ECO:0007669"/>
    <property type="project" value="UniProtKB-KW"/>
</dbReference>
<reference evidence="16" key="2">
    <citation type="submission" date="2020-09" db="EMBL/GenBank/DDBJ databases">
        <authorList>
            <person name="Sun Q."/>
            <person name="Zhou Y."/>
        </authorList>
    </citation>
    <scope>NUCLEOTIDE SEQUENCE</scope>
    <source>
        <strain evidence="16">CGMCC 1.15493</strain>
    </source>
</reference>
<reference evidence="16" key="1">
    <citation type="journal article" date="2014" name="Int. J. Syst. Evol. Microbiol.">
        <title>Complete genome sequence of Corynebacterium casei LMG S-19264T (=DSM 44701T), isolated from a smear-ripened cheese.</title>
        <authorList>
            <consortium name="US DOE Joint Genome Institute (JGI-PGF)"/>
            <person name="Walter F."/>
            <person name="Albersmeier A."/>
            <person name="Kalinowski J."/>
            <person name="Ruckert C."/>
        </authorList>
    </citation>
    <scope>NUCLEOTIDE SEQUENCE</scope>
    <source>
        <strain evidence="16">CGMCC 1.15493</strain>
    </source>
</reference>
<dbReference type="PRINTS" id="PR01033">
    <property type="entry name" value="PHYTOCHROME"/>
</dbReference>
<dbReference type="PANTHER" id="PTHR43065:SF10">
    <property type="entry name" value="PEROXIDE STRESS-ACTIVATED HISTIDINE KINASE MAK3"/>
    <property type="match status" value="1"/>
</dbReference>
<keyword evidence="9 16" id="KW-0418">Kinase</keyword>
<keyword evidence="8" id="KW-0547">Nucleotide-binding</keyword>
<evidence type="ECO:0000256" key="5">
    <source>
        <dbReference type="ARBA" id="ARBA00022553"/>
    </source>
</evidence>
<evidence type="ECO:0000256" key="2">
    <source>
        <dbReference type="ARBA" id="ARBA00006402"/>
    </source>
</evidence>
<keyword evidence="10" id="KW-0067">ATP-binding</keyword>
<dbReference type="GO" id="GO:0009881">
    <property type="term" value="F:photoreceptor activity"/>
    <property type="evidence" value="ECO:0007669"/>
    <property type="project" value="UniProtKB-KW"/>
</dbReference>
<name>A0A916XWH6_9HYPH</name>
<keyword evidence="11" id="KW-0157">Chromophore</keyword>
<dbReference type="InterPro" id="IPR043150">
    <property type="entry name" value="Phytochrome_PHY_sf"/>
</dbReference>
<dbReference type="GO" id="GO:0009584">
    <property type="term" value="P:detection of visible light"/>
    <property type="evidence" value="ECO:0007669"/>
    <property type="project" value="InterPro"/>
</dbReference>
<dbReference type="InterPro" id="IPR001294">
    <property type="entry name" value="Phytochrome"/>
</dbReference>
<dbReference type="SMART" id="SM00065">
    <property type="entry name" value="GAF"/>
    <property type="match status" value="1"/>
</dbReference>
<evidence type="ECO:0000256" key="1">
    <source>
        <dbReference type="ARBA" id="ARBA00000085"/>
    </source>
</evidence>
<evidence type="ECO:0000256" key="8">
    <source>
        <dbReference type="ARBA" id="ARBA00022741"/>
    </source>
</evidence>
<evidence type="ECO:0000256" key="7">
    <source>
        <dbReference type="ARBA" id="ARBA00022679"/>
    </source>
</evidence>
<evidence type="ECO:0000259" key="14">
    <source>
        <dbReference type="PROSITE" id="PS50046"/>
    </source>
</evidence>
<dbReference type="SUPFAM" id="SSF55781">
    <property type="entry name" value="GAF domain-like"/>
    <property type="match status" value="2"/>
</dbReference>
<dbReference type="GO" id="GO:0006355">
    <property type="term" value="P:regulation of DNA-templated transcription"/>
    <property type="evidence" value="ECO:0007669"/>
    <property type="project" value="InterPro"/>
</dbReference>
<dbReference type="InterPro" id="IPR003661">
    <property type="entry name" value="HisK_dim/P_dom"/>
</dbReference>
<evidence type="ECO:0000256" key="9">
    <source>
        <dbReference type="ARBA" id="ARBA00022777"/>
    </source>
</evidence>
<dbReference type="SUPFAM" id="SSF55785">
    <property type="entry name" value="PYP-like sensor domain (PAS domain)"/>
    <property type="match status" value="1"/>
</dbReference>
<dbReference type="InterPro" id="IPR003018">
    <property type="entry name" value="GAF"/>
</dbReference>
<evidence type="ECO:0000259" key="15">
    <source>
        <dbReference type="PROSITE" id="PS50109"/>
    </source>
</evidence>
<feature type="domain" description="Phytochrome chromophore attachment site" evidence="14">
    <location>
        <begin position="155"/>
        <end position="307"/>
    </location>
</feature>
<proteinExistence type="inferred from homology"/>
<keyword evidence="4" id="KW-0600">Photoreceptor protein</keyword>
<evidence type="ECO:0000256" key="3">
    <source>
        <dbReference type="ARBA" id="ARBA00012438"/>
    </source>
</evidence>
<comment type="caution">
    <text evidence="16">The sequence shown here is derived from an EMBL/GenBank/DDBJ whole genome shotgun (WGS) entry which is preliminary data.</text>
</comment>
<dbReference type="SMART" id="SM00387">
    <property type="entry name" value="HATPase_c"/>
    <property type="match status" value="1"/>
</dbReference>
<dbReference type="InterPro" id="IPR036890">
    <property type="entry name" value="HATPase_C_sf"/>
</dbReference>
<accession>A0A916XWH6</accession>
<dbReference type="Pfam" id="PF00360">
    <property type="entry name" value="PHY"/>
    <property type="match status" value="1"/>
</dbReference>
<dbReference type="PROSITE" id="PS50109">
    <property type="entry name" value="HIS_KIN"/>
    <property type="match status" value="1"/>
</dbReference>
<dbReference type="Pfam" id="PF08446">
    <property type="entry name" value="PAS_2"/>
    <property type="match status" value="1"/>
</dbReference>
<keyword evidence="5" id="KW-0597">Phosphoprotein</keyword>
<keyword evidence="6" id="KW-0716">Sensory transduction</keyword>
<gene>
    <name evidence="16" type="primary">bphP</name>
    <name evidence="16" type="ORF">GCM10011335_19950</name>
</gene>
<dbReference type="EC" id="2.7.13.3" evidence="3"/>
<evidence type="ECO:0000256" key="11">
    <source>
        <dbReference type="ARBA" id="ARBA00022991"/>
    </source>
</evidence>
<evidence type="ECO:0000313" key="16">
    <source>
        <dbReference type="EMBL" id="GGD17110.1"/>
    </source>
</evidence>
<evidence type="ECO:0000256" key="4">
    <source>
        <dbReference type="ARBA" id="ARBA00022543"/>
    </source>
</evidence>
<comment type="catalytic activity">
    <reaction evidence="1">
        <text>ATP + protein L-histidine = ADP + protein N-phospho-L-histidine.</text>
        <dbReference type="EC" id="2.7.13.3"/>
    </reaction>
</comment>